<evidence type="ECO:0000313" key="3">
    <source>
        <dbReference type="Proteomes" id="UP000568751"/>
    </source>
</evidence>
<evidence type="ECO:0000313" key="2">
    <source>
        <dbReference type="EMBL" id="NYT27880.1"/>
    </source>
</evidence>
<reference evidence="2 3" key="1">
    <citation type="submission" date="2020-05" db="EMBL/GenBank/DDBJ databases">
        <title>Horizontal transmission and recombination maintain forever young bacterial symbiont genomes.</title>
        <authorList>
            <person name="Russell S.L."/>
            <person name="Pepper-Tunick E."/>
            <person name="Svedberg J."/>
            <person name="Byrne A."/>
            <person name="Ruelas Castillo J."/>
            <person name="Vollmers C."/>
            <person name="Beinart R.A."/>
            <person name="Corbett-Detig R."/>
        </authorList>
    </citation>
    <scope>NUCLEOTIDE SEQUENCE [LARGE SCALE GENOMIC DNA]</scope>
    <source>
        <strain evidence="2">455</strain>
    </source>
</reference>
<dbReference type="InterPro" id="IPR053155">
    <property type="entry name" value="F-pilin_assembly_TraC"/>
</dbReference>
<dbReference type="PANTHER" id="PTHR38467">
    <property type="match status" value="1"/>
</dbReference>
<sequence>MNQNKITQDLRRNQLSDYLPYLAFDEKTNEFINADDTLGYAFECSPHYFLGDKTINTISSVLKQNYGVGSILQFILFADDNIDAYCENIKEGDTRHTPLTEKMSQYHFNFLKNQNAYSEKTKGNKLKNFRLFVCLKTNKALPELTIKAFAESLHGAMLSPREVGAKEMLSLLRQLLNNSQCNSKHYNANVGLSKQIINAESVVDFSHKNYLKIGNEFVGVVTPKEFPESLNEQLLNSNQVSELIGSYKGGIDDLEQIGSRFLWTCNVLLDKVDNEIRRKSFLANAQRMGAKKSNNIGDRISMLSDASKQIHSNYYLKFIPTIVLFADSEKDLSIATTKAKRLWESQGFLMQDENRIKHILFLSSLPFGLIAGKNSGNINFIDRHFIAPAKAVANQLPLQADFFGSGFPVIPFIGRKGQVQGLDFYPKNSNNHNFLCSATSGSGKSFVINWIVAHCYGNQTKIRLIDIGGSYKKICNVLGGEYLDVANKNNNVNFNPFQVEQNLDKKYTGKSDDEYDEQDKKHDVDSIVATISAMICSTGNNDKLSAEETGLITHAVKETIARDIVENCIDFIQQYLSNLTSYSLDGQIPESLTARAKELSFTLCEFSSKGQYGKYFNGVTENHWQSNDFVVLELEELTKKPALMKVVMLQIITMMTMEMYQGDRAIKKMLILEELSTMLKLIKSDFVANIVEDAYRRARKYNGSIGSVFQSVRDIIKFGDVGDVMLENSAFKLFLESSAYAKAIEEKIIDYDGIVKELLLSLKSSRPHYSEIFIDAPSGVGVSRLMVGPYGYAVATTDANEVSEIESYQAQGLSIDEALEKFAQKRGLPTDE</sequence>
<dbReference type="Pfam" id="PF19044">
    <property type="entry name" value="P-loop_TraG"/>
    <property type="match status" value="1"/>
</dbReference>
<dbReference type="Pfam" id="PF11130">
    <property type="entry name" value="TraC_F_IV"/>
    <property type="match status" value="1"/>
</dbReference>
<dbReference type="AlphaFoldDB" id="A0A853F6N8"/>
<accession>A0A853F6N8</accession>
<evidence type="ECO:0000259" key="1">
    <source>
        <dbReference type="Pfam" id="PF19044"/>
    </source>
</evidence>
<dbReference type="SUPFAM" id="SSF52540">
    <property type="entry name" value="P-loop containing nucleoside triphosphate hydrolases"/>
    <property type="match status" value="1"/>
</dbReference>
<dbReference type="Gene3D" id="1.10.8.730">
    <property type="match status" value="1"/>
</dbReference>
<comment type="caution">
    <text evidence="2">The sequence shown here is derived from an EMBL/GenBank/DDBJ whole genome shotgun (WGS) entry which is preliminary data.</text>
</comment>
<dbReference type="EMBL" id="JACCHT010000002">
    <property type="protein sequence ID" value="NYT27880.1"/>
    <property type="molecule type" value="Genomic_DNA"/>
</dbReference>
<proteinExistence type="predicted"/>
<protein>
    <submittedName>
        <fullName evidence="2">TraC family protein</fullName>
    </submittedName>
</protein>
<feature type="domain" description="TraG P-loop" evidence="1">
    <location>
        <begin position="430"/>
        <end position="825"/>
    </location>
</feature>
<name>A0A853F6N8_9GAMM</name>
<gene>
    <name evidence="2" type="ORF">H0A76_08280</name>
</gene>
<dbReference type="InterPro" id="IPR025955">
    <property type="entry name" value="TraC/Conjuga_ATPase"/>
</dbReference>
<dbReference type="PANTHER" id="PTHR38467:SF1">
    <property type="entry name" value="CONJUGATIVE TRANSFER: ASSEMBLY"/>
    <property type="match status" value="1"/>
</dbReference>
<dbReference type="Proteomes" id="UP000568751">
    <property type="component" value="Unassembled WGS sequence"/>
</dbReference>
<dbReference type="InterPro" id="IPR027417">
    <property type="entry name" value="P-loop_NTPase"/>
</dbReference>
<dbReference type="Gene3D" id="3.40.50.300">
    <property type="entry name" value="P-loop containing nucleotide triphosphate hydrolases"/>
    <property type="match status" value="1"/>
</dbReference>
<dbReference type="RefSeq" id="WP_369151463.1">
    <property type="nucleotide sequence ID" value="NZ_OZ156464.1"/>
</dbReference>
<dbReference type="InterPro" id="IPR043964">
    <property type="entry name" value="P-loop_TraG"/>
</dbReference>
<organism evidence="2 3">
    <name type="scientific">Candidatus Thiodubiliella endoseptemdiera</name>
    <dbReference type="NCBI Taxonomy" id="2738886"/>
    <lineage>
        <taxon>Bacteria</taxon>
        <taxon>Pseudomonadati</taxon>
        <taxon>Pseudomonadota</taxon>
        <taxon>Gammaproteobacteria</taxon>
        <taxon>Candidatus Pseudothioglobaceae</taxon>
        <taxon>Candidatus Thiodubiliella</taxon>
    </lineage>
</organism>